<keyword evidence="3" id="KW-0479">Metal-binding</keyword>
<dbReference type="InterPro" id="IPR000086">
    <property type="entry name" value="NUDIX_hydrolase_dom"/>
</dbReference>
<keyword evidence="9" id="KW-1185">Reference proteome</keyword>
<dbReference type="PANTHER" id="PTHR12992">
    <property type="entry name" value="NUDIX HYDROLASE"/>
    <property type="match status" value="1"/>
</dbReference>
<dbReference type="InterPro" id="IPR045121">
    <property type="entry name" value="CoAse"/>
</dbReference>
<evidence type="ECO:0000256" key="6">
    <source>
        <dbReference type="ARBA" id="ARBA00023211"/>
    </source>
</evidence>
<accession>A0ABS5E0J7</accession>
<evidence type="ECO:0000313" key="9">
    <source>
        <dbReference type="Proteomes" id="UP000672097"/>
    </source>
</evidence>
<evidence type="ECO:0000259" key="7">
    <source>
        <dbReference type="PROSITE" id="PS51462"/>
    </source>
</evidence>
<sequence length="241" mass="26740">MSTVPAGRGIPGFDPEKTTVVRRDDHLQPLSAGALQAAWVRQRIQSAAQWRPVIQGDAARLDLKPERPPAQAAVLLPLVVRDGQVSSVVLTRRTSHLKHHAGQISFPGGKREPDDASSIATALREAKEEVGLMPQQVDVLGTMPAYKTVTGFVITPVVALLPPDLPWQPDPGEVAEVFEVPLSHLMNPSHHQWHEHEWQGHKRQYLSMPWHDAADQRYFIWGATASMLRNFYHLLADAQPA</sequence>
<name>A0ABS5E0J7_9BURK</name>
<dbReference type="Pfam" id="PF00293">
    <property type="entry name" value="NUDIX"/>
    <property type="match status" value="1"/>
</dbReference>
<evidence type="ECO:0000256" key="1">
    <source>
        <dbReference type="ARBA" id="ARBA00001936"/>
    </source>
</evidence>
<dbReference type="Proteomes" id="UP000672097">
    <property type="component" value="Unassembled WGS sequence"/>
</dbReference>
<comment type="caution">
    <text evidence="8">The sequence shown here is derived from an EMBL/GenBank/DDBJ whole genome shotgun (WGS) entry which is preliminary data.</text>
</comment>
<comment type="cofactor">
    <cofactor evidence="1">
        <name>Mn(2+)</name>
        <dbReference type="ChEBI" id="CHEBI:29035"/>
    </cofactor>
</comment>
<protein>
    <submittedName>
        <fullName evidence="8">CoA pyrophosphatase</fullName>
    </submittedName>
</protein>
<keyword evidence="6" id="KW-0464">Manganese</keyword>
<evidence type="ECO:0000256" key="2">
    <source>
        <dbReference type="ARBA" id="ARBA00001946"/>
    </source>
</evidence>
<feature type="domain" description="Nudix hydrolase" evidence="7">
    <location>
        <begin position="69"/>
        <end position="206"/>
    </location>
</feature>
<dbReference type="RefSeq" id="WP_210810313.1">
    <property type="nucleotide sequence ID" value="NZ_JAGQDG010000006.1"/>
</dbReference>
<evidence type="ECO:0000256" key="5">
    <source>
        <dbReference type="ARBA" id="ARBA00022842"/>
    </source>
</evidence>
<keyword evidence="4" id="KW-0378">Hydrolase</keyword>
<reference evidence="8 9" key="1">
    <citation type="submission" date="2021-04" db="EMBL/GenBank/DDBJ databases">
        <title>The genome sequence of type strain Ideonella paludis KCTC 32238.</title>
        <authorList>
            <person name="Liu Y."/>
        </authorList>
    </citation>
    <scope>NUCLEOTIDE SEQUENCE [LARGE SCALE GENOMIC DNA]</scope>
    <source>
        <strain evidence="8 9">KCTC 32238</strain>
    </source>
</reference>
<gene>
    <name evidence="8" type="ORF">KAK11_16435</name>
</gene>
<dbReference type="SUPFAM" id="SSF55811">
    <property type="entry name" value="Nudix"/>
    <property type="match status" value="1"/>
</dbReference>
<dbReference type="Gene3D" id="3.90.79.10">
    <property type="entry name" value="Nucleoside Triphosphate Pyrophosphohydrolase"/>
    <property type="match status" value="1"/>
</dbReference>
<keyword evidence="5" id="KW-0460">Magnesium</keyword>
<evidence type="ECO:0000256" key="4">
    <source>
        <dbReference type="ARBA" id="ARBA00022801"/>
    </source>
</evidence>
<proteinExistence type="predicted"/>
<dbReference type="PANTHER" id="PTHR12992:SF11">
    <property type="entry name" value="MITOCHONDRIAL COENZYME A DIPHOSPHATASE NUDT8"/>
    <property type="match status" value="1"/>
</dbReference>
<dbReference type="CDD" id="cd03426">
    <property type="entry name" value="NUDIX_CoAse_Nudt7"/>
    <property type="match status" value="1"/>
</dbReference>
<evidence type="ECO:0000313" key="8">
    <source>
        <dbReference type="EMBL" id="MBQ0936916.1"/>
    </source>
</evidence>
<comment type="cofactor">
    <cofactor evidence="2">
        <name>Mg(2+)</name>
        <dbReference type="ChEBI" id="CHEBI:18420"/>
    </cofactor>
</comment>
<dbReference type="EMBL" id="JAGQDG010000006">
    <property type="protein sequence ID" value="MBQ0936916.1"/>
    <property type="molecule type" value="Genomic_DNA"/>
</dbReference>
<dbReference type="InterPro" id="IPR015797">
    <property type="entry name" value="NUDIX_hydrolase-like_dom_sf"/>
</dbReference>
<dbReference type="NCBIfam" id="NF007980">
    <property type="entry name" value="PRK10707.1"/>
    <property type="match status" value="1"/>
</dbReference>
<dbReference type="PROSITE" id="PS51462">
    <property type="entry name" value="NUDIX"/>
    <property type="match status" value="1"/>
</dbReference>
<organism evidence="8 9">
    <name type="scientific">Ideonella paludis</name>
    <dbReference type="NCBI Taxonomy" id="1233411"/>
    <lineage>
        <taxon>Bacteria</taxon>
        <taxon>Pseudomonadati</taxon>
        <taxon>Pseudomonadota</taxon>
        <taxon>Betaproteobacteria</taxon>
        <taxon>Burkholderiales</taxon>
        <taxon>Sphaerotilaceae</taxon>
        <taxon>Ideonella</taxon>
    </lineage>
</organism>
<evidence type="ECO:0000256" key="3">
    <source>
        <dbReference type="ARBA" id="ARBA00022723"/>
    </source>
</evidence>